<dbReference type="PROSITE" id="PS51197">
    <property type="entry name" value="HTH_RRF2_2"/>
    <property type="match status" value="1"/>
</dbReference>
<dbReference type="PANTHER" id="PTHR33221">
    <property type="entry name" value="WINGED HELIX-TURN-HELIX TRANSCRIPTIONAL REGULATOR, RRF2 FAMILY"/>
    <property type="match status" value="1"/>
</dbReference>
<proteinExistence type="predicted"/>
<dbReference type="PANTHER" id="PTHR33221:SF15">
    <property type="entry name" value="HTH-TYPE TRANSCRIPTIONAL REGULATOR YWGB-RELATED"/>
    <property type="match status" value="1"/>
</dbReference>
<evidence type="ECO:0000313" key="1">
    <source>
        <dbReference type="EMBL" id="CAH0994093.1"/>
    </source>
</evidence>
<dbReference type="RefSeq" id="WP_238803852.1">
    <property type="nucleotide sequence ID" value="NZ_CAKLPY010000001.1"/>
</dbReference>
<sequence length="137" mass="14907">MNNARFQISVHILTLLAKADGKPMSSEIIAASININPVLVRKEITILRKAGMVQSKEGKNGGCFLAKNAQNILLSEVYKAVRQDATVFGKSKNTPNPACPVGRQINQHIEGIFQIADDAILESLGKISLAEFSNQFE</sequence>
<dbReference type="Proteomes" id="UP000837932">
    <property type="component" value="Unassembled WGS sequence"/>
</dbReference>
<dbReference type="Gene3D" id="1.10.10.10">
    <property type="entry name" value="Winged helix-like DNA-binding domain superfamily/Winged helix DNA-binding domain"/>
    <property type="match status" value="1"/>
</dbReference>
<reference evidence="1" key="1">
    <citation type="submission" date="2021-12" db="EMBL/GenBank/DDBJ databases">
        <authorList>
            <person name="Rodrigo-Torres L."/>
            <person name="Arahal R. D."/>
            <person name="Lucena T."/>
        </authorList>
    </citation>
    <scope>NUCLEOTIDE SEQUENCE</scope>
    <source>
        <strain evidence="1">CECT 8858</strain>
    </source>
</reference>
<name>A0ABM9AK44_9BACT</name>
<comment type="caution">
    <text evidence="1">The sequence shown here is derived from an EMBL/GenBank/DDBJ whole genome shotgun (WGS) entry which is preliminary data.</text>
</comment>
<protein>
    <submittedName>
        <fullName evidence="1">HTH-type transcriptional regulator YwnA</fullName>
    </submittedName>
</protein>
<dbReference type="SUPFAM" id="SSF46785">
    <property type="entry name" value="Winged helix' DNA-binding domain"/>
    <property type="match status" value="1"/>
</dbReference>
<keyword evidence="2" id="KW-1185">Reference proteome</keyword>
<accession>A0ABM9AK44</accession>
<evidence type="ECO:0000313" key="2">
    <source>
        <dbReference type="Proteomes" id="UP000837932"/>
    </source>
</evidence>
<dbReference type="Pfam" id="PF02082">
    <property type="entry name" value="Rrf2"/>
    <property type="match status" value="1"/>
</dbReference>
<dbReference type="EMBL" id="CAKLPY010000001">
    <property type="protein sequence ID" value="CAH0994093.1"/>
    <property type="molecule type" value="Genomic_DNA"/>
</dbReference>
<dbReference type="InterPro" id="IPR036390">
    <property type="entry name" value="WH_DNA-bd_sf"/>
</dbReference>
<dbReference type="InterPro" id="IPR000944">
    <property type="entry name" value="Tscrpt_reg_Rrf2"/>
</dbReference>
<organism evidence="1 2">
    <name type="scientific">Emticicia aquatica</name>
    <dbReference type="NCBI Taxonomy" id="1681835"/>
    <lineage>
        <taxon>Bacteria</taxon>
        <taxon>Pseudomonadati</taxon>
        <taxon>Bacteroidota</taxon>
        <taxon>Cytophagia</taxon>
        <taxon>Cytophagales</taxon>
        <taxon>Leadbetterellaceae</taxon>
        <taxon>Emticicia</taxon>
    </lineage>
</organism>
<dbReference type="InterPro" id="IPR036388">
    <property type="entry name" value="WH-like_DNA-bd_sf"/>
</dbReference>
<gene>
    <name evidence="1" type="primary">ywnA</name>
    <name evidence="1" type="ORF">EMA8858_00200</name>
</gene>